<organism evidence="1 2">
    <name type="scientific">Mycena pura</name>
    <dbReference type="NCBI Taxonomy" id="153505"/>
    <lineage>
        <taxon>Eukaryota</taxon>
        <taxon>Fungi</taxon>
        <taxon>Dikarya</taxon>
        <taxon>Basidiomycota</taxon>
        <taxon>Agaricomycotina</taxon>
        <taxon>Agaricomycetes</taxon>
        <taxon>Agaricomycetidae</taxon>
        <taxon>Agaricales</taxon>
        <taxon>Marasmiineae</taxon>
        <taxon>Mycenaceae</taxon>
        <taxon>Mycena</taxon>
    </lineage>
</organism>
<evidence type="ECO:0000313" key="2">
    <source>
        <dbReference type="Proteomes" id="UP001219525"/>
    </source>
</evidence>
<dbReference type="EMBL" id="JARJCW010000012">
    <property type="protein sequence ID" value="KAJ7218670.1"/>
    <property type="molecule type" value="Genomic_DNA"/>
</dbReference>
<accession>A0AAD6VPA3</accession>
<keyword evidence="2" id="KW-1185">Reference proteome</keyword>
<comment type="caution">
    <text evidence="1">The sequence shown here is derived from an EMBL/GenBank/DDBJ whole genome shotgun (WGS) entry which is preliminary data.</text>
</comment>
<evidence type="ECO:0000313" key="1">
    <source>
        <dbReference type="EMBL" id="KAJ7218670.1"/>
    </source>
</evidence>
<evidence type="ECO:0008006" key="3">
    <source>
        <dbReference type="Google" id="ProtNLM"/>
    </source>
</evidence>
<name>A0AAD6VPA3_9AGAR</name>
<protein>
    <recommendedName>
        <fullName evidence="3">Protein kinase domain-containing protein</fullName>
    </recommendedName>
</protein>
<dbReference type="SUPFAM" id="SSF56112">
    <property type="entry name" value="Protein kinase-like (PK-like)"/>
    <property type="match status" value="1"/>
</dbReference>
<gene>
    <name evidence="1" type="ORF">GGX14DRAFT_595573</name>
</gene>
<dbReference type="InterPro" id="IPR011009">
    <property type="entry name" value="Kinase-like_dom_sf"/>
</dbReference>
<sequence length="304" mass="34132">MKPSTAARLQLVTHFVHKGIEQDGDHLQVCLLLKLEQATLLEATQNDHRAFYPFTIVKRILRRLLLFFTNAGGVHTDVKPDNVMDSLCLYKTVTQAVPFVSTQLPIPSVAELEACVSKLADFSNVQLLDDSTTYEVQSHYVPQKLSLEGHGTKRLMYGPLDVWCSPYSRSSRYFHTASSQSTTNISGPELYLNPHPAFSPPRKALFTSQHYPPSVLALYPNSPRCGVSRCVDDYWNAQEFREKIWVMPPGDVTQAALYWTRALQACALAKRCLQISPNAHPLHLWVASVRKTVAKTIIAYMSDG</sequence>
<dbReference type="Gene3D" id="3.30.200.20">
    <property type="entry name" value="Phosphorylase Kinase, domain 1"/>
    <property type="match status" value="1"/>
</dbReference>
<dbReference type="AlphaFoldDB" id="A0AAD6VPA3"/>
<reference evidence="1" key="1">
    <citation type="submission" date="2023-03" db="EMBL/GenBank/DDBJ databases">
        <title>Massive genome expansion in bonnet fungi (Mycena s.s.) driven by repeated elements and novel gene families across ecological guilds.</title>
        <authorList>
            <consortium name="Lawrence Berkeley National Laboratory"/>
            <person name="Harder C.B."/>
            <person name="Miyauchi S."/>
            <person name="Viragh M."/>
            <person name="Kuo A."/>
            <person name="Thoen E."/>
            <person name="Andreopoulos B."/>
            <person name="Lu D."/>
            <person name="Skrede I."/>
            <person name="Drula E."/>
            <person name="Henrissat B."/>
            <person name="Morin E."/>
            <person name="Kohler A."/>
            <person name="Barry K."/>
            <person name="LaButti K."/>
            <person name="Morin E."/>
            <person name="Salamov A."/>
            <person name="Lipzen A."/>
            <person name="Mereny Z."/>
            <person name="Hegedus B."/>
            <person name="Baldrian P."/>
            <person name="Stursova M."/>
            <person name="Weitz H."/>
            <person name="Taylor A."/>
            <person name="Grigoriev I.V."/>
            <person name="Nagy L.G."/>
            <person name="Martin F."/>
            <person name="Kauserud H."/>
        </authorList>
    </citation>
    <scope>NUCLEOTIDE SEQUENCE</scope>
    <source>
        <strain evidence="1">9144</strain>
    </source>
</reference>
<dbReference type="Gene3D" id="1.10.510.10">
    <property type="entry name" value="Transferase(Phosphotransferase) domain 1"/>
    <property type="match status" value="1"/>
</dbReference>
<dbReference type="Proteomes" id="UP001219525">
    <property type="component" value="Unassembled WGS sequence"/>
</dbReference>
<proteinExistence type="predicted"/>